<proteinExistence type="predicted"/>
<feature type="domain" description="Inosine/uridine-preferring nucleoside hydrolase" evidence="3">
    <location>
        <begin position="9"/>
        <end position="155"/>
    </location>
</feature>
<dbReference type="GO" id="GO:0008477">
    <property type="term" value="F:purine nucleosidase activity"/>
    <property type="evidence" value="ECO:0007669"/>
    <property type="project" value="TreeGrafter"/>
</dbReference>
<evidence type="ECO:0000259" key="3">
    <source>
        <dbReference type="Pfam" id="PF01156"/>
    </source>
</evidence>
<dbReference type="PANTHER" id="PTHR12304">
    <property type="entry name" value="INOSINE-URIDINE PREFERRING NUCLEOSIDE HYDROLASE"/>
    <property type="match status" value="1"/>
</dbReference>
<reference evidence="4 5" key="1">
    <citation type="submission" date="2016-10" db="EMBL/GenBank/DDBJ databases">
        <authorList>
            <person name="de Groot N.N."/>
        </authorList>
    </citation>
    <scope>NUCLEOTIDE SEQUENCE [LARGE SCALE GENOMIC DNA]</scope>
    <source>
        <strain>GEY</strain>
        <strain evidence="5">DSM 9560</strain>
    </source>
</reference>
<organism evidence="4 5">
    <name type="scientific">Thermoflexibacter ruber</name>
    <dbReference type="NCBI Taxonomy" id="1003"/>
    <lineage>
        <taxon>Bacteria</taxon>
        <taxon>Pseudomonadati</taxon>
        <taxon>Bacteroidota</taxon>
        <taxon>Cytophagia</taxon>
        <taxon>Cytophagales</taxon>
        <taxon>Thermoflexibacteraceae</taxon>
        <taxon>Thermoflexibacter</taxon>
    </lineage>
</organism>
<dbReference type="STRING" id="1003.SAMN04488541_1005152"/>
<sequence length="180" mass="20914">MINATKVLPQGEKLDIITIGAMTNLAAAVMIAPEILPKIRCFVLGAKYNPKTKIWNKSEFNIRNDLNAFDYLLNKEGLDLTVMPLEAAFPLQFDRQETYQRLDESKEIEKILADRWKEHNPQDKTRIMWDLALVEAYLHPQWSQIKKAKTPPENKQRTIKVYVKIDAKACAEDFWKALQR</sequence>
<dbReference type="InterPro" id="IPR001910">
    <property type="entry name" value="Inosine/uridine_hydrolase_dom"/>
</dbReference>
<protein>
    <submittedName>
        <fullName evidence="4">Inosine-uridine preferring nucleoside hydrolase</fullName>
    </submittedName>
</protein>
<dbReference type="Proteomes" id="UP000199513">
    <property type="component" value="Unassembled WGS sequence"/>
</dbReference>
<dbReference type="Pfam" id="PF01156">
    <property type="entry name" value="IU_nuc_hydro"/>
    <property type="match status" value="1"/>
</dbReference>
<evidence type="ECO:0000313" key="4">
    <source>
        <dbReference type="EMBL" id="SFE71766.1"/>
    </source>
</evidence>
<dbReference type="SUPFAM" id="SSF53590">
    <property type="entry name" value="Nucleoside hydrolase"/>
    <property type="match status" value="1"/>
</dbReference>
<accession>A0A1I2CTV4</accession>
<name>A0A1I2CTV4_9BACT</name>
<dbReference type="GO" id="GO:0006152">
    <property type="term" value="P:purine nucleoside catabolic process"/>
    <property type="evidence" value="ECO:0007669"/>
    <property type="project" value="TreeGrafter"/>
</dbReference>
<dbReference type="AlphaFoldDB" id="A0A1I2CTV4"/>
<gene>
    <name evidence="4" type="ORF">SAMN04488541_1005152</name>
</gene>
<keyword evidence="1 4" id="KW-0378">Hydrolase</keyword>
<dbReference type="Gene3D" id="3.90.245.10">
    <property type="entry name" value="Ribonucleoside hydrolase-like"/>
    <property type="match status" value="1"/>
</dbReference>
<dbReference type="EMBL" id="FONY01000005">
    <property type="protein sequence ID" value="SFE71766.1"/>
    <property type="molecule type" value="Genomic_DNA"/>
</dbReference>
<dbReference type="PANTHER" id="PTHR12304:SF4">
    <property type="entry name" value="URIDINE NUCLEOSIDASE"/>
    <property type="match status" value="1"/>
</dbReference>
<dbReference type="GO" id="GO:0005829">
    <property type="term" value="C:cytosol"/>
    <property type="evidence" value="ECO:0007669"/>
    <property type="project" value="TreeGrafter"/>
</dbReference>
<keyword evidence="2" id="KW-0326">Glycosidase</keyword>
<keyword evidence="5" id="KW-1185">Reference proteome</keyword>
<dbReference type="InterPro" id="IPR023186">
    <property type="entry name" value="IUNH"/>
</dbReference>
<evidence type="ECO:0000256" key="2">
    <source>
        <dbReference type="ARBA" id="ARBA00023295"/>
    </source>
</evidence>
<evidence type="ECO:0000313" key="5">
    <source>
        <dbReference type="Proteomes" id="UP000199513"/>
    </source>
</evidence>
<dbReference type="RefSeq" id="WP_245763979.1">
    <property type="nucleotide sequence ID" value="NZ_FONY01000005.1"/>
</dbReference>
<evidence type="ECO:0000256" key="1">
    <source>
        <dbReference type="ARBA" id="ARBA00022801"/>
    </source>
</evidence>
<dbReference type="InterPro" id="IPR036452">
    <property type="entry name" value="Ribo_hydro-like"/>
</dbReference>